<proteinExistence type="predicted"/>
<keyword evidence="4" id="KW-1185">Reference proteome</keyword>
<comment type="subcellular location">
    <subcellularLocation>
        <location evidence="1">Secreted</location>
    </subcellularLocation>
</comment>
<dbReference type="OrthoDB" id="7202227at2"/>
<gene>
    <name evidence="3" type="ORF">ABI_46250</name>
</gene>
<dbReference type="GO" id="GO:0005509">
    <property type="term" value="F:calcium ion binding"/>
    <property type="evidence" value="ECO:0007669"/>
    <property type="project" value="InterPro"/>
</dbReference>
<dbReference type="InterPro" id="IPR001343">
    <property type="entry name" value="Hemolysn_Ca-bd"/>
</dbReference>
<dbReference type="InterPro" id="IPR050557">
    <property type="entry name" value="RTX_toxin/Mannuronan_C5-epim"/>
</dbReference>
<reference evidence="4" key="1">
    <citation type="submission" date="2011-03" db="EMBL/GenBank/DDBJ databases">
        <title>Draft genome sequence of Brevundimonas diminuta.</title>
        <authorList>
            <person name="Brown P.J.B."/>
            <person name="Buechlein A."/>
            <person name="Hemmerich C."/>
            <person name="Brun Y.V."/>
        </authorList>
    </citation>
    <scope>NUCLEOTIDE SEQUENCE [LARGE SCALE GENOMIC DNA]</scope>
    <source>
        <strain evidence="4">C19</strain>
    </source>
</reference>
<dbReference type="HOGENOM" id="CLU_245329_0_0_5"/>
<dbReference type="GO" id="GO:0005576">
    <property type="term" value="C:extracellular region"/>
    <property type="evidence" value="ECO:0007669"/>
    <property type="project" value="UniProtKB-SubCell"/>
</dbReference>
<dbReference type="SUPFAM" id="SSF51120">
    <property type="entry name" value="beta-Roll"/>
    <property type="match status" value="10"/>
</dbReference>
<name>F4QTX7_9CAUL</name>
<evidence type="ECO:0000313" key="4">
    <source>
        <dbReference type="Proteomes" id="UP000006512"/>
    </source>
</evidence>
<evidence type="ECO:0000256" key="2">
    <source>
        <dbReference type="ARBA" id="ARBA00022525"/>
    </source>
</evidence>
<evidence type="ECO:0000313" key="3">
    <source>
        <dbReference type="EMBL" id="EGF89277.1"/>
    </source>
</evidence>
<dbReference type="STRING" id="715226.ABI_46250"/>
<dbReference type="AlphaFoldDB" id="F4QTX7"/>
<protein>
    <submittedName>
        <fullName evidence="3">Hemolysin-type calcium-binding repeat 2 copies family protein</fullName>
    </submittedName>
</protein>
<dbReference type="PANTHER" id="PTHR38340:SF1">
    <property type="entry name" value="S-LAYER PROTEIN"/>
    <property type="match status" value="1"/>
</dbReference>
<dbReference type="InterPro" id="IPR018511">
    <property type="entry name" value="Hemolysin-typ_Ca-bd_CS"/>
</dbReference>
<dbReference type="EMBL" id="GL883081">
    <property type="protein sequence ID" value="EGF89277.1"/>
    <property type="molecule type" value="Genomic_DNA"/>
</dbReference>
<dbReference type="Pfam" id="PF00353">
    <property type="entry name" value="HemolysinCabind"/>
    <property type="match status" value="15"/>
</dbReference>
<dbReference type="Proteomes" id="UP000006512">
    <property type="component" value="Unassembled WGS sequence"/>
</dbReference>
<organism evidence="3 4">
    <name type="scientific">Asticcacaulis biprosthecium C19</name>
    <dbReference type="NCBI Taxonomy" id="715226"/>
    <lineage>
        <taxon>Bacteria</taxon>
        <taxon>Pseudomonadati</taxon>
        <taxon>Pseudomonadota</taxon>
        <taxon>Alphaproteobacteria</taxon>
        <taxon>Caulobacterales</taxon>
        <taxon>Caulobacteraceae</taxon>
        <taxon>Asticcacaulis</taxon>
    </lineage>
</organism>
<dbReference type="InterPro" id="IPR011049">
    <property type="entry name" value="Serralysin-like_metalloprot_C"/>
</dbReference>
<dbReference type="eggNOG" id="COG2931">
    <property type="taxonomic scope" value="Bacteria"/>
</dbReference>
<dbReference type="PRINTS" id="PR00313">
    <property type="entry name" value="CABNDNGRPT"/>
</dbReference>
<dbReference type="PANTHER" id="PTHR38340">
    <property type="entry name" value="S-LAYER PROTEIN"/>
    <property type="match status" value="1"/>
</dbReference>
<dbReference type="RefSeq" id="WP_006275398.1">
    <property type="nucleotide sequence ID" value="NZ_GL883081.1"/>
</dbReference>
<evidence type="ECO:0000256" key="1">
    <source>
        <dbReference type="ARBA" id="ARBA00004613"/>
    </source>
</evidence>
<dbReference type="PROSITE" id="PS00330">
    <property type="entry name" value="HEMOLYSIN_CALCIUM"/>
    <property type="match status" value="2"/>
</dbReference>
<accession>F4QTX7</accession>
<keyword evidence="2" id="KW-0964">Secreted</keyword>
<dbReference type="Gene3D" id="2.150.10.10">
    <property type="entry name" value="Serralysin-like metalloprotease, C-terminal"/>
    <property type="match status" value="10"/>
</dbReference>
<sequence length="1261" mass="123382">MDDTSGGGDLDGGVGNDTLTGGTAGDYLYGGTGNDLLNGGAGSDNLIGDSGNDTVSYVGAASGITVSIAISTSQNTGGSGFDTLSGFENVTGSAYADSLTGSSGGNIIDGGAGNDTLAGAQGNDTYVVDSGSDVLVEAAASGTDVVQAFASFTLNANVENLVLLGASLNGTGNSLDNTITGNTSHNLLDGGAGNDTLSGGLGDDSYVVDAAGDVVTESGGEGTDTVSSSVTYVLGATLENLSLTGSANISGTGNVLNNSLTGNSNNNVLDGLAGNDLLDGGLGDDTLNGGLGDDTFVVNAIGDGVTEAAGEGADTVQSSVSWALGSNLENLTLTGNANINGTGNVGDNVVFGNSGNNMLDGGDGNDTLNGGLGDDTFFINAIGDVVAETASAGSDEVRSLVSWTLAVDLENLTLTGSANISGTGNVANNVIIGNSGNNLLDGGGGDDSLNAGLGDDSYIVDAAGDLVTEAVAEGTDLVVASTSYVLSANIENLTLGGTGNIDGTGNSGDNSVVGNIGNNRLDGAEGNNSLFGSAGNDTYVVATVNDIVAEAPGDGTDTVESTISYSLAADLENLSLMETADINGTGNSGTNLIVGNSGNNVLDGGAGDDSLAGGLGNDTFIVEASGDVVTEASSEGTDEVQSSITYVLGDHVENLSLTGGASINGSGNSLINILTGNSGNNILTGGLGADSMAGGLGNDTFVVEDIGDVVTEGLDEGTDIVLASATFILGANIENLTLTGTGAINGTGNALNNNLTGNSGNNVLNGAAGNDTLTGGLGNDSYYVDSASDVVVEVASGGTDLILSSVHYSLAGIVVENLTLTGADDLNGTGNGSGNALTGNSGNNVLDGGLANDTMAGGLGNDTYYVQATGDNVVEANGEGSDVIFSSVTYTLSGRIVEVLNLTGLADLNATGNSLANTLNGNAGANLLDGGGGNDTLSGGAGNDTFIVNVTADVAIEAFGEGTDIVQSLATFTLGANIENLVLTGIANINGTGNDLNNSLTGTIGNNALDGGAGVDTMVGGQGNDTYYVDIASDAITEAAGEGTDLVYASVTYSLAGKVVENLTMTGTANLSATGNTLGNKLNGNSGNNSLDGGAGNDTLMGGLGNDTYYVTSTGDKVVENNGEGTDIIYSTVTYTLTGRYAETLELTGSGNVDASGNGVGNTLIGNTGNNTLNGLGGNDILTGGLGADVFLFGIASRADTVTDFSAAQNDTINVNAYTGGVANNGLVVQVGADTVINFGGGNVITVLNATQADVLAHMVW</sequence>